<evidence type="ECO:0000313" key="2">
    <source>
        <dbReference type="EMBL" id="GAA1773883.1"/>
    </source>
</evidence>
<dbReference type="InterPro" id="IPR017520">
    <property type="entry name" value="CHP03086"/>
</dbReference>
<proteinExistence type="predicted"/>
<organism evidence="2 3">
    <name type="scientific">Nostocoides vanveenii</name>
    <dbReference type="NCBI Taxonomy" id="330835"/>
    <lineage>
        <taxon>Bacteria</taxon>
        <taxon>Bacillati</taxon>
        <taxon>Actinomycetota</taxon>
        <taxon>Actinomycetes</taxon>
        <taxon>Micrococcales</taxon>
        <taxon>Intrasporangiaceae</taxon>
        <taxon>Nostocoides</taxon>
    </lineage>
</organism>
<dbReference type="InterPro" id="IPR017517">
    <property type="entry name" value="Maleyloyr_isom"/>
</dbReference>
<feature type="domain" description="Mycothiol-dependent maleylpyruvate isomerase metal-binding" evidence="1">
    <location>
        <begin position="24"/>
        <end position="138"/>
    </location>
</feature>
<evidence type="ECO:0000313" key="3">
    <source>
        <dbReference type="Proteomes" id="UP001501475"/>
    </source>
</evidence>
<keyword evidence="3" id="KW-1185">Reference proteome</keyword>
<dbReference type="EMBL" id="BAAAPN010000100">
    <property type="protein sequence ID" value="GAA1773883.1"/>
    <property type="molecule type" value="Genomic_DNA"/>
</dbReference>
<dbReference type="Pfam" id="PF11716">
    <property type="entry name" value="MDMPI_N"/>
    <property type="match status" value="1"/>
</dbReference>
<dbReference type="NCBIfam" id="TIGR03083">
    <property type="entry name" value="maleylpyruvate isomerase family mycothiol-dependent enzyme"/>
    <property type="match status" value="1"/>
</dbReference>
<dbReference type="InterPro" id="IPR024344">
    <property type="entry name" value="MDMPI_metal-binding"/>
</dbReference>
<gene>
    <name evidence="2" type="ORF">GCM10009810_33700</name>
</gene>
<dbReference type="Gene3D" id="1.20.120.450">
    <property type="entry name" value="dinb family like domain"/>
    <property type="match status" value="1"/>
</dbReference>
<sequence length="204" mass="20755">MTTDAPPPTHHQATAAETRNVLLAIADLLDALPAGADADPTPCTDYSVADLREHIVSWSTAFGAGFSDPGGHAPDAAAVQVEGTGSAQVRAAGEAIVAGIAAGGAERDLTLADGNAMPGAMALAMTLWEYQVHGWDLAVATGQVWAPAPEAVEGSIGFAEQMLTPDFQGEGLAFAPRVPVPADAPAIERLVGMSGRDPQWAPPA</sequence>
<name>A0ABN2L3M8_9MICO</name>
<evidence type="ECO:0000259" key="1">
    <source>
        <dbReference type="Pfam" id="PF11716"/>
    </source>
</evidence>
<accession>A0ABN2L3M8</accession>
<dbReference type="InterPro" id="IPR034660">
    <property type="entry name" value="DinB/YfiT-like"/>
</dbReference>
<reference evidence="2 3" key="1">
    <citation type="journal article" date="2019" name="Int. J. Syst. Evol. Microbiol.">
        <title>The Global Catalogue of Microorganisms (GCM) 10K type strain sequencing project: providing services to taxonomists for standard genome sequencing and annotation.</title>
        <authorList>
            <consortium name="The Broad Institute Genomics Platform"/>
            <consortium name="The Broad Institute Genome Sequencing Center for Infectious Disease"/>
            <person name="Wu L."/>
            <person name="Ma J."/>
        </authorList>
    </citation>
    <scope>NUCLEOTIDE SEQUENCE [LARGE SCALE GENOMIC DNA]</scope>
    <source>
        <strain evidence="2 3">JCM 15591</strain>
    </source>
</reference>
<dbReference type="SUPFAM" id="SSF109854">
    <property type="entry name" value="DinB/YfiT-like putative metalloenzymes"/>
    <property type="match status" value="1"/>
</dbReference>
<dbReference type="RefSeq" id="WP_344068429.1">
    <property type="nucleotide sequence ID" value="NZ_BAAAPN010000100.1"/>
</dbReference>
<protein>
    <submittedName>
        <fullName evidence="2">TIGR03086 family metal-binding protein</fullName>
    </submittedName>
</protein>
<dbReference type="NCBIfam" id="TIGR03086">
    <property type="entry name" value="TIGR03086 family metal-binding protein"/>
    <property type="match status" value="1"/>
</dbReference>
<dbReference type="Proteomes" id="UP001501475">
    <property type="component" value="Unassembled WGS sequence"/>
</dbReference>
<comment type="caution">
    <text evidence="2">The sequence shown here is derived from an EMBL/GenBank/DDBJ whole genome shotgun (WGS) entry which is preliminary data.</text>
</comment>